<dbReference type="InterPro" id="IPR036249">
    <property type="entry name" value="Thioredoxin-like_sf"/>
</dbReference>
<feature type="non-terminal residue" evidence="3">
    <location>
        <position position="1"/>
    </location>
</feature>
<dbReference type="Gene3D" id="1.20.1050.10">
    <property type="match status" value="1"/>
</dbReference>
<evidence type="ECO:0000313" key="4">
    <source>
        <dbReference type="Proteomes" id="UP000803844"/>
    </source>
</evidence>
<dbReference type="AlphaFoldDB" id="A0A9P4Y1N0"/>
<dbReference type="RefSeq" id="XP_040775746.1">
    <property type="nucleotide sequence ID" value="XM_040915943.1"/>
</dbReference>
<evidence type="ECO:0000259" key="2">
    <source>
        <dbReference type="PROSITE" id="PS50405"/>
    </source>
</evidence>
<dbReference type="OrthoDB" id="2309723at2759"/>
<dbReference type="GeneID" id="63833072"/>
<accession>A0A9P4Y1N0</accession>
<proteinExistence type="predicted"/>
<evidence type="ECO:0000256" key="1">
    <source>
        <dbReference type="SAM" id="SignalP"/>
    </source>
</evidence>
<reference evidence="3" key="1">
    <citation type="journal article" date="2020" name="Phytopathology">
        <title>Genome sequence of the chestnut blight fungus Cryphonectria parasitica EP155: A fundamental resource for an archetypical invasive plant pathogen.</title>
        <authorList>
            <person name="Crouch J.A."/>
            <person name="Dawe A."/>
            <person name="Aerts A."/>
            <person name="Barry K."/>
            <person name="Churchill A.C.L."/>
            <person name="Grimwood J."/>
            <person name="Hillman B."/>
            <person name="Milgroom M.G."/>
            <person name="Pangilinan J."/>
            <person name="Smith M."/>
            <person name="Salamov A."/>
            <person name="Schmutz J."/>
            <person name="Yadav J."/>
            <person name="Grigoriev I.V."/>
            <person name="Nuss D."/>
        </authorList>
    </citation>
    <scope>NUCLEOTIDE SEQUENCE</scope>
    <source>
        <strain evidence="3">EP155</strain>
    </source>
</reference>
<dbReference type="Gene3D" id="3.40.30.10">
    <property type="entry name" value="Glutaredoxin"/>
    <property type="match status" value="1"/>
</dbReference>
<feature type="domain" description="GST C-terminal" evidence="2">
    <location>
        <begin position="95"/>
        <end position="186"/>
    </location>
</feature>
<dbReference type="InterPro" id="IPR036282">
    <property type="entry name" value="Glutathione-S-Trfase_C_sf"/>
</dbReference>
<feature type="chain" id="PRO_5040510398" description="GST C-terminal domain-containing protein" evidence="1">
    <location>
        <begin position="18"/>
        <end position="186"/>
    </location>
</feature>
<dbReference type="PROSITE" id="PS50405">
    <property type="entry name" value="GST_CTER"/>
    <property type="match status" value="1"/>
</dbReference>
<dbReference type="PANTHER" id="PTHR44051">
    <property type="entry name" value="GLUTATHIONE S-TRANSFERASE-RELATED"/>
    <property type="match status" value="1"/>
</dbReference>
<feature type="signal peptide" evidence="1">
    <location>
        <begin position="1"/>
        <end position="17"/>
    </location>
</feature>
<dbReference type="InterPro" id="IPR010987">
    <property type="entry name" value="Glutathione-S-Trfase_C-like"/>
</dbReference>
<sequence length="186" mass="20475">PQLTLFHAHGACSLVLCMLLKYVDLPFNSVLLVAGPDGGEAADGSFNSAEYRAIHHSAYVPALKITPDGIVITELVAIAFYISRLVPERKLIPASAVGEAQFLQWMTWLTGTLHGQGYGMVYRPTRFAAPDLDVVNDNILAAIRETGRRKVLACYEWIESNLSDDGHMIGGELSIVDFYLVVFYGW</sequence>
<feature type="non-terminal residue" evidence="3">
    <location>
        <position position="186"/>
    </location>
</feature>
<name>A0A9P4Y1N0_CRYP1</name>
<comment type="caution">
    <text evidence="3">The sequence shown here is derived from an EMBL/GenBank/DDBJ whole genome shotgun (WGS) entry which is preliminary data.</text>
</comment>
<dbReference type="Proteomes" id="UP000803844">
    <property type="component" value="Unassembled WGS sequence"/>
</dbReference>
<gene>
    <name evidence="3" type="ORF">M406DRAFT_233499</name>
</gene>
<dbReference type="PANTHER" id="PTHR44051:SF8">
    <property type="entry name" value="GLUTATHIONE S-TRANSFERASE GSTA"/>
    <property type="match status" value="1"/>
</dbReference>
<keyword evidence="1" id="KW-0732">Signal</keyword>
<organism evidence="3 4">
    <name type="scientific">Cryphonectria parasitica (strain ATCC 38755 / EP155)</name>
    <dbReference type="NCBI Taxonomy" id="660469"/>
    <lineage>
        <taxon>Eukaryota</taxon>
        <taxon>Fungi</taxon>
        <taxon>Dikarya</taxon>
        <taxon>Ascomycota</taxon>
        <taxon>Pezizomycotina</taxon>
        <taxon>Sordariomycetes</taxon>
        <taxon>Sordariomycetidae</taxon>
        <taxon>Diaporthales</taxon>
        <taxon>Cryphonectriaceae</taxon>
        <taxon>Cryphonectria-Endothia species complex</taxon>
        <taxon>Cryphonectria</taxon>
    </lineage>
</organism>
<protein>
    <recommendedName>
        <fullName evidence="2">GST C-terminal domain-containing protein</fullName>
    </recommendedName>
</protein>
<dbReference type="SUPFAM" id="SSF47616">
    <property type="entry name" value="GST C-terminal domain-like"/>
    <property type="match status" value="1"/>
</dbReference>
<dbReference type="SUPFAM" id="SSF52833">
    <property type="entry name" value="Thioredoxin-like"/>
    <property type="match status" value="1"/>
</dbReference>
<keyword evidence="4" id="KW-1185">Reference proteome</keyword>
<evidence type="ECO:0000313" key="3">
    <source>
        <dbReference type="EMBL" id="KAF3764785.1"/>
    </source>
</evidence>
<dbReference type="EMBL" id="MU032348">
    <property type="protein sequence ID" value="KAF3764785.1"/>
    <property type="molecule type" value="Genomic_DNA"/>
</dbReference>